<dbReference type="EMBL" id="QDFT01000002">
    <property type="protein sequence ID" value="PVE79477.1"/>
    <property type="molecule type" value="Genomic_DNA"/>
</dbReference>
<name>A0A2T7WXF5_MICTE</name>
<evidence type="ECO:0000259" key="2">
    <source>
        <dbReference type="Pfam" id="PF00501"/>
    </source>
</evidence>
<comment type="caution">
    <text evidence="3">The sequence shown here is derived from an EMBL/GenBank/DDBJ whole genome shotgun (WGS) entry which is preliminary data.</text>
</comment>
<dbReference type="InterPro" id="IPR042099">
    <property type="entry name" value="ANL_N_sf"/>
</dbReference>
<feature type="region of interest" description="Disordered" evidence="1">
    <location>
        <begin position="1"/>
        <end position="20"/>
    </location>
</feature>
<evidence type="ECO:0000256" key="1">
    <source>
        <dbReference type="SAM" id="MobiDB-lite"/>
    </source>
</evidence>
<sequence>MPDRDGTTATHDPDDPLALGEYRPGATAVLTDAERWPTLDAAAAARLDRWRSHPAAPAWVHATGDRLTAEAVERTRRPLPLAGWMDEHLAIARRLPFYRGMTGLESLADFPLIGRSDLVSDVSAFVPLDADLDRLLHGTSSGSTGAALVIPDDVEEVARGFHLLVDLVRRAGVEWRPDAERMALVWVLQQRQAFTYVSVISGFAHRAMARVNLDERAWRVASDRSLFLADADPQVISGNPTSLAELLRDDLRSIVRPLALFSGAMALAAPLRAELEAAFACPVIDVYGLHETRPIAARTDDGPFRVLDRRVHVEVVDAAGRPLPEGGVGELVVTAGENPLLPLVRYRTGDVGRLVRLADGAVGIADLEGREHTEFVTGAGGRIPSVDLTQQLQTYGARGWAVVQAPDGAVEVTIAGGDAARVRRALQALLDQRVVVTRVERLIDLGEGKPRRFVSHAAPRPA</sequence>
<evidence type="ECO:0000313" key="3">
    <source>
        <dbReference type="EMBL" id="PVE79477.1"/>
    </source>
</evidence>
<dbReference type="Pfam" id="PF00501">
    <property type="entry name" value="AMP-binding"/>
    <property type="match status" value="1"/>
</dbReference>
<accession>A0A2T7WXF5</accession>
<dbReference type="InterPro" id="IPR053158">
    <property type="entry name" value="CapK_Type1_Caps_Biosynth"/>
</dbReference>
<dbReference type="Proteomes" id="UP000244649">
    <property type="component" value="Unassembled WGS sequence"/>
</dbReference>
<proteinExistence type="predicted"/>
<evidence type="ECO:0000313" key="4">
    <source>
        <dbReference type="Proteomes" id="UP000244649"/>
    </source>
</evidence>
<reference evidence="3 4" key="1">
    <citation type="submission" date="2018-04" db="EMBL/GenBank/DDBJ databases">
        <authorList>
            <person name="Go L.Y."/>
            <person name="Mitchell J.A."/>
        </authorList>
    </citation>
    <scope>NUCLEOTIDE SEQUENCE [LARGE SCALE GENOMIC DNA]</scope>
    <source>
        <strain evidence="3 4">TPD7010</strain>
    </source>
</reference>
<protein>
    <submittedName>
        <fullName evidence="3">CoF synthetase</fullName>
    </submittedName>
</protein>
<feature type="compositionally biased region" description="Basic and acidic residues" evidence="1">
    <location>
        <begin position="1"/>
        <end position="14"/>
    </location>
</feature>
<dbReference type="AlphaFoldDB" id="A0A2T7WXF5"/>
<organism evidence="3 4">
    <name type="scientific">Microbacterium testaceum</name>
    <name type="common">Aureobacterium testaceum</name>
    <name type="synonym">Brevibacterium testaceum</name>
    <dbReference type="NCBI Taxonomy" id="2033"/>
    <lineage>
        <taxon>Bacteria</taxon>
        <taxon>Bacillati</taxon>
        <taxon>Actinomycetota</taxon>
        <taxon>Actinomycetes</taxon>
        <taxon>Micrococcales</taxon>
        <taxon>Microbacteriaceae</taxon>
        <taxon>Microbacterium</taxon>
    </lineage>
</organism>
<dbReference type="InterPro" id="IPR000873">
    <property type="entry name" value="AMP-dep_synth/lig_dom"/>
</dbReference>
<dbReference type="PANTHER" id="PTHR36932:SF1">
    <property type="entry name" value="CAPSULAR POLYSACCHARIDE BIOSYNTHESIS PROTEIN"/>
    <property type="match status" value="1"/>
</dbReference>
<feature type="domain" description="AMP-dependent synthetase/ligase" evidence="2">
    <location>
        <begin position="227"/>
        <end position="334"/>
    </location>
</feature>
<dbReference type="PANTHER" id="PTHR36932">
    <property type="entry name" value="CAPSULAR POLYSACCHARIDE BIOSYNTHESIS PROTEIN"/>
    <property type="match status" value="1"/>
</dbReference>
<dbReference type="SUPFAM" id="SSF56801">
    <property type="entry name" value="Acetyl-CoA synthetase-like"/>
    <property type="match status" value="1"/>
</dbReference>
<dbReference type="Gene3D" id="3.40.50.12780">
    <property type="entry name" value="N-terminal domain of ligase-like"/>
    <property type="match status" value="1"/>
</dbReference>
<gene>
    <name evidence="3" type="ORF">DC432_00895</name>
</gene>